<dbReference type="InterPro" id="IPR016163">
    <property type="entry name" value="Ald_DH_C"/>
</dbReference>
<comment type="similarity">
    <text evidence="1 4">Belongs to the aldehyde dehydrogenase family.</text>
</comment>
<accession>A0A2U2RPP1</accession>
<dbReference type="FunFam" id="3.40.309.10:FF:000009">
    <property type="entry name" value="Aldehyde dehydrogenase A"/>
    <property type="match status" value="1"/>
</dbReference>
<dbReference type="PANTHER" id="PTHR11699">
    <property type="entry name" value="ALDEHYDE DEHYDROGENASE-RELATED"/>
    <property type="match status" value="1"/>
</dbReference>
<feature type="active site" evidence="3">
    <location>
        <position position="271"/>
    </location>
</feature>
<protein>
    <submittedName>
        <fullName evidence="7">Succinic semialdehyde dehydrogenase</fullName>
    </submittedName>
</protein>
<dbReference type="InterPro" id="IPR016162">
    <property type="entry name" value="Ald_DH_N"/>
</dbReference>
<evidence type="ECO:0000313" key="8">
    <source>
        <dbReference type="Proteomes" id="UP000245590"/>
    </source>
</evidence>
<dbReference type="PROSITE" id="PS00687">
    <property type="entry name" value="ALDEHYDE_DEHYDR_GLU"/>
    <property type="match status" value="1"/>
</dbReference>
<evidence type="ECO:0000256" key="5">
    <source>
        <dbReference type="SAM" id="MobiDB-lite"/>
    </source>
</evidence>
<feature type="region of interest" description="Disordered" evidence="5">
    <location>
        <begin position="1"/>
        <end position="20"/>
    </location>
</feature>
<sequence length="532" mass="56587">MTADHAADTATGARHAPEDELPERLLDLLAEEPYEDASGHGERIEVLMPFSGARMPGSRRATAEDVEAGFGRARIAQRVWAERPLAVRTRVLHRLHDTLRRHGDLLLDVIQFETGKARIHAVDELLDVLNVCRYYALEAPRGLRPAARHGAIAGLTRTEVTRDPLGTIGFITPWNYPLSLGAADLLAALVAGNAVVHKPDSSTVLTAVLVRRLAIACGLPAELWQLVPGDDDEVGGPLIDGADGLSFTGSTAAGRGIAARAGERLLPTALELGGKNPMLVLEDADLPAAVEGALRGCFSSAGQLCLSIERILVHESVYEEFCTRFAEGAERLRVGPGFAYGPQMGSLAGPRQLERVHDHVEQARAAGSRVLAGGRALPEVGPYFYAPTVLADVPAAARLHGEETFGPVVSVSPVTSTDQAITEANASEYGLSASVYSRRHGREAALRLEVGMVNVNEAFAAAWGSIDAPSGGVKASGLGHRHGTEGLLQFTRARTIAQQHLLPMGPSGLLDQAGYARVMGSAMRVLHALRRR</sequence>
<dbReference type="OrthoDB" id="6882680at2"/>
<feature type="compositionally biased region" description="Low complexity" evidence="5">
    <location>
        <begin position="1"/>
        <end position="14"/>
    </location>
</feature>
<proteinExistence type="inferred from homology"/>
<gene>
    <name evidence="7" type="primary">gabD2</name>
    <name evidence="7" type="ORF">DEO23_04310</name>
</gene>
<evidence type="ECO:0000256" key="1">
    <source>
        <dbReference type="ARBA" id="ARBA00009986"/>
    </source>
</evidence>
<organism evidence="7 8">
    <name type="scientific">Brachybacterium endophyticum</name>
    <dbReference type="NCBI Taxonomy" id="2182385"/>
    <lineage>
        <taxon>Bacteria</taxon>
        <taxon>Bacillati</taxon>
        <taxon>Actinomycetota</taxon>
        <taxon>Actinomycetes</taxon>
        <taxon>Micrococcales</taxon>
        <taxon>Dermabacteraceae</taxon>
        <taxon>Brachybacterium</taxon>
    </lineage>
</organism>
<dbReference type="Gene3D" id="3.40.605.10">
    <property type="entry name" value="Aldehyde Dehydrogenase, Chain A, domain 1"/>
    <property type="match status" value="1"/>
</dbReference>
<dbReference type="InterPro" id="IPR015590">
    <property type="entry name" value="Aldehyde_DH_dom"/>
</dbReference>
<keyword evidence="2 4" id="KW-0560">Oxidoreductase</keyword>
<dbReference type="Gene3D" id="3.40.309.10">
    <property type="entry name" value="Aldehyde Dehydrogenase, Chain A, domain 2"/>
    <property type="match status" value="1"/>
</dbReference>
<dbReference type="EMBL" id="QFKX01000001">
    <property type="protein sequence ID" value="PWH07837.1"/>
    <property type="molecule type" value="Genomic_DNA"/>
</dbReference>
<dbReference type="RefSeq" id="WP_109274722.1">
    <property type="nucleotide sequence ID" value="NZ_QFKX01000001.1"/>
</dbReference>
<dbReference type="NCBIfam" id="NF006916">
    <property type="entry name" value="PRK09407.1"/>
    <property type="match status" value="1"/>
</dbReference>
<evidence type="ECO:0000313" key="7">
    <source>
        <dbReference type="EMBL" id="PWH07837.1"/>
    </source>
</evidence>
<evidence type="ECO:0000256" key="4">
    <source>
        <dbReference type="RuleBase" id="RU003345"/>
    </source>
</evidence>
<dbReference type="GO" id="GO:0016620">
    <property type="term" value="F:oxidoreductase activity, acting on the aldehyde or oxo group of donors, NAD or NADP as acceptor"/>
    <property type="evidence" value="ECO:0007669"/>
    <property type="project" value="InterPro"/>
</dbReference>
<dbReference type="InterPro" id="IPR029510">
    <property type="entry name" value="Ald_DH_CS_GLU"/>
</dbReference>
<name>A0A2U2RPP1_9MICO</name>
<evidence type="ECO:0000256" key="2">
    <source>
        <dbReference type="ARBA" id="ARBA00023002"/>
    </source>
</evidence>
<keyword evidence="8" id="KW-1185">Reference proteome</keyword>
<dbReference type="Proteomes" id="UP000245590">
    <property type="component" value="Unassembled WGS sequence"/>
</dbReference>
<comment type="caution">
    <text evidence="7">The sequence shown here is derived from an EMBL/GenBank/DDBJ whole genome shotgun (WGS) entry which is preliminary data.</text>
</comment>
<reference evidence="7 8" key="1">
    <citation type="submission" date="2018-05" db="EMBL/GenBank/DDBJ databases">
        <title>Brachybacterium sp. M1HQ-2T, whole genome shotgun sequence.</title>
        <authorList>
            <person name="Tuo L."/>
        </authorList>
    </citation>
    <scope>NUCLEOTIDE SEQUENCE [LARGE SCALE GENOMIC DNA]</scope>
    <source>
        <strain evidence="7 8">M1HQ-2</strain>
    </source>
</reference>
<dbReference type="InterPro" id="IPR016161">
    <property type="entry name" value="Ald_DH/histidinol_DH"/>
</dbReference>
<dbReference type="AlphaFoldDB" id="A0A2U2RPP1"/>
<dbReference type="SUPFAM" id="SSF53720">
    <property type="entry name" value="ALDH-like"/>
    <property type="match status" value="1"/>
</dbReference>
<evidence type="ECO:0000256" key="3">
    <source>
        <dbReference type="PROSITE-ProRule" id="PRU10007"/>
    </source>
</evidence>
<evidence type="ECO:0000259" key="6">
    <source>
        <dbReference type="Pfam" id="PF00171"/>
    </source>
</evidence>
<dbReference type="Pfam" id="PF00171">
    <property type="entry name" value="Aldedh"/>
    <property type="match status" value="1"/>
</dbReference>
<feature type="domain" description="Aldehyde dehydrogenase" evidence="6">
    <location>
        <begin position="40"/>
        <end position="496"/>
    </location>
</feature>